<dbReference type="InterPro" id="IPR000159">
    <property type="entry name" value="RA_dom"/>
</dbReference>
<evidence type="ECO:0000259" key="1">
    <source>
        <dbReference type="PROSITE" id="PS50200"/>
    </source>
</evidence>
<dbReference type="InterPro" id="IPR048945">
    <property type="entry name" value="RASSF8/10_RA"/>
</dbReference>
<dbReference type="SMART" id="SM00314">
    <property type="entry name" value="RA"/>
    <property type="match status" value="1"/>
</dbReference>
<dbReference type="Proteomes" id="UP000887565">
    <property type="component" value="Unplaced"/>
</dbReference>
<evidence type="ECO:0000313" key="2">
    <source>
        <dbReference type="Proteomes" id="UP000887565"/>
    </source>
</evidence>
<dbReference type="Gene3D" id="3.10.20.90">
    <property type="entry name" value="Phosphatidylinositol 3-kinase Catalytic Subunit, Chain A, domain 1"/>
    <property type="match status" value="1"/>
</dbReference>
<organism evidence="2 3">
    <name type="scientific">Romanomermis culicivorax</name>
    <name type="common">Nematode worm</name>
    <dbReference type="NCBI Taxonomy" id="13658"/>
    <lineage>
        <taxon>Eukaryota</taxon>
        <taxon>Metazoa</taxon>
        <taxon>Ecdysozoa</taxon>
        <taxon>Nematoda</taxon>
        <taxon>Enoplea</taxon>
        <taxon>Dorylaimia</taxon>
        <taxon>Mermithida</taxon>
        <taxon>Mermithoidea</taxon>
        <taxon>Mermithidae</taxon>
        <taxon>Romanomermis</taxon>
    </lineage>
</organism>
<dbReference type="OMA" id="GCAREYS"/>
<keyword evidence="2" id="KW-1185">Reference proteome</keyword>
<feature type="domain" description="Ras-associating" evidence="1">
    <location>
        <begin position="1"/>
        <end position="82"/>
    </location>
</feature>
<dbReference type="Pfam" id="PF21712">
    <property type="entry name" value="RASSF8-10_RA"/>
    <property type="match status" value="1"/>
</dbReference>
<name>A0A915IEY5_ROMCU</name>
<dbReference type="PANTHER" id="PTHR15286:SF6">
    <property type="entry name" value="GH01133P"/>
    <property type="match status" value="1"/>
</dbReference>
<dbReference type="PROSITE" id="PS50200">
    <property type="entry name" value="RA"/>
    <property type="match status" value="1"/>
</dbReference>
<reference evidence="3" key="1">
    <citation type="submission" date="2022-11" db="UniProtKB">
        <authorList>
            <consortium name="WormBaseParasite"/>
        </authorList>
    </citation>
    <scope>IDENTIFICATION</scope>
</reference>
<dbReference type="InterPro" id="IPR029071">
    <property type="entry name" value="Ubiquitin-like_domsf"/>
</dbReference>
<dbReference type="GO" id="GO:0007165">
    <property type="term" value="P:signal transduction"/>
    <property type="evidence" value="ECO:0007669"/>
    <property type="project" value="InterPro"/>
</dbReference>
<evidence type="ECO:0000313" key="3">
    <source>
        <dbReference type="WBParaSite" id="nRc.2.0.1.t12363-RA"/>
    </source>
</evidence>
<dbReference type="AlphaFoldDB" id="A0A915IEY5"/>
<accession>A0A915IEY5</accession>
<proteinExistence type="predicted"/>
<dbReference type="InterPro" id="IPR033593">
    <property type="entry name" value="N-RASSF"/>
</dbReference>
<protein>
    <submittedName>
        <fullName evidence="3">Ras-associating domain-containing protein</fullName>
    </submittedName>
</protein>
<dbReference type="PANTHER" id="PTHR15286">
    <property type="entry name" value="RAS-ASSOCIATING DOMAIN CONTAINING PROTEIN"/>
    <property type="match status" value="1"/>
</dbReference>
<dbReference type="WBParaSite" id="nRc.2.0.1.t12363-RA">
    <property type="protein sequence ID" value="nRc.2.0.1.t12363-RA"/>
    <property type="gene ID" value="nRc.2.0.1.g12363"/>
</dbReference>
<dbReference type="SUPFAM" id="SSF54236">
    <property type="entry name" value="Ubiquitin-like"/>
    <property type="match status" value="1"/>
</dbReference>
<sequence length="104" mass="11653">MELKVYVDNLPRLISGINRRTTCQEVIYALAHATGKTGRFVLVEKWRTSERSLAPHDKPLELLLKWGEYAQDVQFVLRCLGEHRAPSRASDETNDVPGAGGSAF</sequence>